<proteinExistence type="predicted"/>
<dbReference type="KEGG" id="vg:22109719"/>
<gene>
    <name evidence="1" type="ORF">P10VF_170</name>
</gene>
<dbReference type="SUPFAM" id="SSF52540">
    <property type="entry name" value="P-loop containing nucleoside triphosphate hydrolases"/>
    <property type="match status" value="1"/>
</dbReference>
<sequence>MNELMKRLKKATAKATDTKSLSETDFFDYKYCAPSDIYLFNLVTSGRLRDSGIGPGVTILSGQSRTYKTVTGINFVHAFLEKFKDGFCVFYDSEMGGPGYWDMVGADTDRILHVTIQNIEELKFDMAKKLDEIKMGDKVIFFIDSLGMLASKKEAMDALNENAAADMTRAKELKSFFRQSTPAMNDLHLPLIAINNNYASMDKYAPEAMGGGGGIVLAANTILWFKKFKLKDGNSKDTAAGSEVAGHTFRITVDKSRFIKEGTKLHFRVMYGENRPRRHTGLWELAIITGDIYSPSKGWRAAKVVDENGVPLPKDQHPKFRENDKYLDEEFWEELMFKKTNFIRNAEARVSLTYELLPGEIDLTDENAERQAELANLEDGEFEDVAFDPVTGEIED</sequence>
<name>A0A076YIV3_9CAUD</name>
<dbReference type="Gene3D" id="3.40.50.300">
    <property type="entry name" value="P-loop containing nucleotide triphosphate hydrolases"/>
    <property type="match status" value="1"/>
</dbReference>
<protein>
    <submittedName>
        <fullName evidence="1">Putative RecA-like recombination protein</fullName>
    </submittedName>
</protein>
<evidence type="ECO:0000313" key="2">
    <source>
        <dbReference type="Proteomes" id="UP000204140"/>
    </source>
</evidence>
<organism evidence="1 2">
    <name type="scientific">Rhizobium phage vB_RleM_P10VF</name>
    <dbReference type="NCBI Taxonomy" id="1527770"/>
    <lineage>
        <taxon>Viruses</taxon>
        <taxon>Duplodnaviria</taxon>
        <taxon>Heunggongvirae</taxon>
        <taxon>Uroviricota</taxon>
        <taxon>Caudoviricetes</taxon>
        <taxon>Pootjesviridae</taxon>
        <taxon>Innesvirus</taxon>
        <taxon>Innesvirus P10VF</taxon>
    </lineage>
</organism>
<dbReference type="Proteomes" id="UP000204140">
    <property type="component" value="Segment"/>
</dbReference>
<dbReference type="RefSeq" id="YP_009099909.1">
    <property type="nucleotide sequence ID" value="NC_025429.1"/>
</dbReference>
<dbReference type="InterPro" id="IPR027417">
    <property type="entry name" value="P-loop_NTPase"/>
</dbReference>
<dbReference type="OrthoDB" id="3344at10239"/>
<keyword evidence="2" id="KW-1185">Reference proteome</keyword>
<dbReference type="GeneID" id="22109719"/>
<dbReference type="EMBL" id="KM199770">
    <property type="protein sequence ID" value="AIK68383.1"/>
    <property type="molecule type" value="Genomic_DNA"/>
</dbReference>
<accession>A0A076YIV3</accession>
<reference evidence="1 2" key="1">
    <citation type="submission" date="2014-07" db="EMBL/GenBank/DDBJ databases">
        <title>Isolation and characterization of Rhizobium leguminosarum phages from western Canadian soils and complete genome sequences of rhizobiophages vB_RleS_L338C and vB_RleM_P10VF.</title>
        <authorList>
            <person name="Restrepo-Cordoba M."/>
            <person name="Halmillawewa A.P."/>
            <person name="Perry B."/>
            <person name="Hynes M.F."/>
            <person name="Yost C.K."/>
        </authorList>
    </citation>
    <scope>NUCLEOTIDE SEQUENCE [LARGE SCALE GENOMIC DNA]</scope>
</reference>
<evidence type="ECO:0000313" key="1">
    <source>
        <dbReference type="EMBL" id="AIK68383.1"/>
    </source>
</evidence>